<dbReference type="RefSeq" id="WP_137332513.1">
    <property type="nucleotide sequence ID" value="NZ_CP040077.1"/>
</dbReference>
<sequence>MSKIILHVGDWATLGLDAARVRDAVFVREQQIPADLEWDAADTDALHAVAYSERRGERHPVGTGRLLATGAIGRVAVLREARRGGVGSSVLETLIGHAQQRGDAHVELYAQRSAVSFYLRHGFAVIGEEFVEAGIPHVQMVRVLRGPEAEA</sequence>
<dbReference type="InterPro" id="IPR016181">
    <property type="entry name" value="Acyl_CoA_acyltransferase"/>
</dbReference>
<dbReference type="PANTHER" id="PTHR13355">
    <property type="entry name" value="GLUCOSAMINE 6-PHOSPHATE N-ACETYLTRANSFERASE"/>
    <property type="match status" value="1"/>
</dbReference>
<dbReference type="KEGG" id="tvl:FAZ95_11180"/>
<gene>
    <name evidence="2" type="ORF">FAZ95_11180</name>
</gene>
<evidence type="ECO:0000313" key="2">
    <source>
        <dbReference type="EMBL" id="QCP49688.1"/>
    </source>
</evidence>
<evidence type="ECO:0000259" key="1">
    <source>
        <dbReference type="PROSITE" id="PS51186"/>
    </source>
</evidence>
<feature type="domain" description="N-acetyltransferase" evidence="1">
    <location>
        <begin position="4"/>
        <end position="145"/>
    </location>
</feature>
<dbReference type="Proteomes" id="UP000298656">
    <property type="component" value="Chromosome 1"/>
</dbReference>
<dbReference type="Gene3D" id="3.40.630.30">
    <property type="match status" value="1"/>
</dbReference>
<dbReference type="InterPro" id="IPR039143">
    <property type="entry name" value="GNPNAT1-like"/>
</dbReference>
<dbReference type="CDD" id="cd04301">
    <property type="entry name" value="NAT_SF"/>
    <property type="match status" value="1"/>
</dbReference>
<keyword evidence="2" id="KW-0808">Transferase</keyword>
<reference evidence="2 3" key="1">
    <citation type="submission" date="2019-05" db="EMBL/GenBank/DDBJ databases">
        <title>Burkholderia sp. DHOD12, isolated from subtropical forest soil.</title>
        <authorList>
            <person name="Gao Z.-H."/>
            <person name="Qiu L.-H."/>
        </authorList>
    </citation>
    <scope>NUCLEOTIDE SEQUENCE [LARGE SCALE GENOMIC DNA]</scope>
    <source>
        <strain evidence="2 3">DHOD12</strain>
    </source>
</reference>
<dbReference type="InterPro" id="IPR000182">
    <property type="entry name" value="GNAT_dom"/>
</dbReference>
<dbReference type="PROSITE" id="PS51186">
    <property type="entry name" value="GNAT"/>
    <property type="match status" value="1"/>
</dbReference>
<protein>
    <submittedName>
        <fullName evidence="2">GNAT family N-acetyltransferase</fullName>
    </submittedName>
</protein>
<evidence type="ECO:0000313" key="3">
    <source>
        <dbReference type="Proteomes" id="UP000298656"/>
    </source>
</evidence>
<organism evidence="2 3">
    <name type="scientific">Trinickia violacea</name>
    <dbReference type="NCBI Taxonomy" id="2571746"/>
    <lineage>
        <taxon>Bacteria</taxon>
        <taxon>Pseudomonadati</taxon>
        <taxon>Pseudomonadota</taxon>
        <taxon>Betaproteobacteria</taxon>
        <taxon>Burkholderiales</taxon>
        <taxon>Burkholderiaceae</taxon>
        <taxon>Trinickia</taxon>
    </lineage>
</organism>
<proteinExistence type="predicted"/>
<name>A0A4P8ILB2_9BURK</name>
<dbReference type="SUPFAM" id="SSF55729">
    <property type="entry name" value="Acyl-CoA N-acyltransferases (Nat)"/>
    <property type="match status" value="1"/>
</dbReference>
<dbReference type="PANTHER" id="PTHR13355:SF11">
    <property type="entry name" value="GLUCOSAMINE 6-PHOSPHATE N-ACETYLTRANSFERASE"/>
    <property type="match status" value="1"/>
</dbReference>
<accession>A0A4P8ILB2</accession>
<dbReference type="AlphaFoldDB" id="A0A4P8ILB2"/>
<keyword evidence="3" id="KW-1185">Reference proteome</keyword>
<dbReference type="OrthoDB" id="9796171at2"/>
<dbReference type="EMBL" id="CP040077">
    <property type="protein sequence ID" value="QCP49688.1"/>
    <property type="molecule type" value="Genomic_DNA"/>
</dbReference>
<dbReference type="GO" id="GO:0004343">
    <property type="term" value="F:glucosamine 6-phosphate N-acetyltransferase activity"/>
    <property type="evidence" value="ECO:0007669"/>
    <property type="project" value="TreeGrafter"/>
</dbReference>
<dbReference type="Pfam" id="PF13673">
    <property type="entry name" value="Acetyltransf_10"/>
    <property type="match status" value="1"/>
</dbReference>